<keyword evidence="3" id="KW-0503">Monooxygenase</keyword>
<evidence type="ECO:0000313" key="5">
    <source>
        <dbReference type="Proteomes" id="UP001519332"/>
    </source>
</evidence>
<dbReference type="Pfam" id="PF00067">
    <property type="entry name" value="p450"/>
    <property type="match status" value="1"/>
</dbReference>
<gene>
    <name evidence="4" type="ORF">JOF56_007054</name>
</gene>
<proteinExistence type="inferred from homology"/>
<sequence length="416" mass="46454">MTLRELSFAFHPLSFLDSQRTRPDKLAELCPFPRRKVLVWQPEALGQIFRSERYMRLDGSSTLEPLVGRHSLLFANGPRHVAYRKVIGSRLRGRELASQYETIRSVTESTVDLLRPGTVIDVPEWTRALTLRIISLIIFGRIDQPLLTRFTDWTHSALGGRQRALVYRHFRPPTGFPSPWRTFLSERDLLRQEILDAAKESDGTGLIGLLVSGQPPLGHLGEDELVDQVLSMLFAGHETTASATTSALYWIARDDRLLADIRDELAAGDATFPLLEAVCQETLRISPPAMVAGNRVLTREITVLGQRMAAGTRLTPCIYLAHSQPDSFPDPHRFDPTRFLGNRLSAHHYLPFGGGTRRCLGADLAMLEMRTILATLLRRWTLRHIGGTVAKFTTRGPALGFGPALPMVVQPTRGNG</sequence>
<keyword evidence="3" id="KW-0349">Heme</keyword>
<dbReference type="PROSITE" id="PS00086">
    <property type="entry name" value="CYTOCHROME_P450"/>
    <property type="match status" value="1"/>
</dbReference>
<dbReference type="InterPro" id="IPR017972">
    <property type="entry name" value="Cyt_P450_CS"/>
</dbReference>
<dbReference type="EMBL" id="JAGINW010000001">
    <property type="protein sequence ID" value="MBP2326669.1"/>
    <property type="molecule type" value="Genomic_DNA"/>
</dbReference>
<accession>A0ABS4TQI1</accession>
<reference evidence="4 5" key="1">
    <citation type="submission" date="2021-03" db="EMBL/GenBank/DDBJ databases">
        <title>Sequencing the genomes of 1000 actinobacteria strains.</title>
        <authorList>
            <person name="Klenk H.-P."/>
        </authorList>
    </citation>
    <scope>NUCLEOTIDE SEQUENCE [LARGE SCALE GENOMIC DNA]</scope>
    <source>
        <strain evidence="4 5">DSM 46670</strain>
    </source>
</reference>
<dbReference type="Gene3D" id="1.10.630.10">
    <property type="entry name" value="Cytochrome P450"/>
    <property type="match status" value="1"/>
</dbReference>
<dbReference type="PANTHER" id="PTHR24305">
    <property type="entry name" value="CYTOCHROME P450"/>
    <property type="match status" value="1"/>
</dbReference>
<dbReference type="InterPro" id="IPR002401">
    <property type="entry name" value="Cyt_P450_E_grp-I"/>
</dbReference>
<keyword evidence="3" id="KW-0408">Iron</keyword>
<evidence type="ECO:0000313" key="4">
    <source>
        <dbReference type="EMBL" id="MBP2326669.1"/>
    </source>
</evidence>
<evidence type="ECO:0000256" key="1">
    <source>
        <dbReference type="ARBA" id="ARBA00001971"/>
    </source>
</evidence>
<organism evidence="4 5">
    <name type="scientific">Kibdelosporangium banguiense</name>
    <dbReference type="NCBI Taxonomy" id="1365924"/>
    <lineage>
        <taxon>Bacteria</taxon>
        <taxon>Bacillati</taxon>
        <taxon>Actinomycetota</taxon>
        <taxon>Actinomycetes</taxon>
        <taxon>Pseudonocardiales</taxon>
        <taxon>Pseudonocardiaceae</taxon>
        <taxon>Kibdelosporangium</taxon>
    </lineage>
</organism>
<keyword evidence="3" id="KW-0479">Metal-binding</keyword>
<comment type="caution">
    <text evidence="4">The sequence shown here is derived from an EMBL/GenBank/DDBJ whole genome shotgun (WGS) entry which is preliminary data.</text>
</comment>
<dbReference type="PRINTS" id="PR00463">
    <property type="entry name" value="EP450I"/>
</dbReference>
<dbReference type="InterPro" id="IPR036396">
    <property type="entry name" value="Cyt_P450_sf"/>
</dbReference>
<evidence type="ECO:0000256" key="3">
    <source>
        <dbReference type="RuleBase" id="RU000461"/>
    </source>
</evidence>
<protein>
    <submittedName>
        <fullName evidence="4">Cytochrome P450</fullName>
    </submittedName>
</protein>
<dbReference type="InterPro" id="IPR050121">
    <property type="entry name" value="Cytochrome_P450_monoxygenase"/>
</dbReference>
<evidence type="ECO:0000256" key="2">
    <source>
        <dbReference type="ARBA" id="ARBA00010617"/>
    </source>
</evidence>
<dbReference type="SUPFAM" id="SSF48264">
    <property type="entry name" value="Cytochrome P450"/>
    <property type="match status" value="1"/>
</dbReference>
<dbReference type="Proteomes" id="UP001519332">
    <property type="component" value="Unassembled WGS sequence"/>
</dbReference>
<dbReference type="InterPro" id="IPR001128">
    <property type="entry name" value="Cyt_P450"/>
</dbReference>
<dbReference type="RefSeq" id="WP_209643711.1">
    <property type="nucleotide sequence ID" value="NZ_JAGINW010000001.1"/>
</dbReference>
<name>A0ABS4TQI1_9PSEU</name>
<dbReference type="PRINTS" id="PR00385">
    <property type="entry name" value="P450"/>
</dbReference>
<dbReference type="PANTHER" id="PTHR24305:SF166">
    <property type="entry name" value="CYTOCHROME P450 12A4, MITOCHONDRIAL-RELATED"/>
    <property type="match status" value="1"/>
</dbReference>
<comment type="similarity">
    <text evidence="2 3">Belongs to the cytochrome P450 family.</text>
</comment>
<keyword evidence="5" id="KW-1185">Reference proteome</keyword>
<comment type="cofactor">
    <cofactor evidence="1">
        <name>heme</name>
        <dbReference type="ChEBI" id="CHEBI:30413"/>
    </cofactor>
</comment>
<keyword evidence="3" id="KW-0560">Oxidoreductase</keyword>